<proteinExistence type="inferred from homology"/>
<dbReference type="GO" id="GO:0050511">
    <property type="term" value="F:undecaprenyldiphospho-muramoylpentapeptide beta-N-acetylglucosaminyltransferase activity"/>
    <property type="evidence" value="ECO:0007669"/>
    <property type="project" value="UniProtKB-UniRule"/>
</dbReference>
<dbReference type="GO" id="GO:0009252">
    <property type="term" value="P:peptidoglycan biosynthetic process"/>
    <property type="evidence" value="ECO:0007669"/>
    <property type="project" value="UniProtKB-UniRule"/>
</dbReference>
<feature type="binding site" evidence="10">
    <location>
        <position position="149"/>
    </location>
    <ligand>
        <name>UDP-N-acetyl-alpha-D-glucosamine</name>
        <dbReference type="ChEBI" id="CHEBI:57705"/>
    </ligand>
</feature>
<evidence type="ECO:0000313" key="13">
    <source>
        <dbReference type="EMBL" id="MBB5221472.1"/>
    </source>
</evidence>
<keyword evidence="9 10" id="KW-0961">Cell wall biogenesis/degradation</keyword>
<dbReference type="GO" id="GO:0005886">
    <property type="term" value="C:plasma membrane"/>
    <property type="evidence" value="ECO:0007669"/>
    <property type="project" value="UniProtKB-SubCell"/>
</dbReference>
<organism evidence="13 14">
    <name type="scientific">Amaricoccus macauensis</name>
    <dbReference type="NCBI Taxonomy" id="57001"/>
    <lineage>
        <taxon>Bacteria</taxon>
        <taxon>Pseudomonadati</taxon>
        <taxon>Pseudomonadota</taxon>
        <taxon>Alphaproteobacteria</taxon>
        <taxon>Rhodobacterales</taxon>
        <taxon>Paracoccaceae</taxon>
        <taxon>Amaricoccus</taxon>
    </lineage>
</organism>
<dbReference type="InterPro" id="IPR006009">
    <property type="entry name" value="GlcNAc_MurG"/>
</dbReference>
<protein>
    <recommendedName>
        <fullName evidence="10">UDP-N-acetylglucosamine--N-acetylmuramyl-(pentapeptide) pyrophosphoryl-undecaprenol N-acetylglucosamine transferase</fullName>
        <ecNumber evidence="10">2.4.1.227</ecNumber>
    </recommendedName>
    <alternativeName>
        <fullName evidence="10">Undecaprenyl-PP-MurNAc-pentapeptide-UDPGlcNAc GlcNAc transferase</fullName>
    </alternativeName>
</protein>
<evidence type="ECO:0000256" key="6">
    <source>
        <dbReference type="ARBA" id="ARBA00022984"/>
    </source>
</evidence>
<keyword evidence="1 10" id="KW-1003">Cell membrane</keyword>
<feature type="binding site" evidence="10">
    <location>
        <position position="176"/>
    </location>
    <ligand>
        <name>UDP-N-acetyl-alpha-D-glucosamine</name>
        <dbReference type="ChEBI" id="CHEBI:57705"/>
    </ligand>
</feature>
<dbReference type="HAMAP" id="MF_00033">
    <property type="entry name" value="MurG"/>
    <property type="match status" value="1"/>
</dbReference>
<feature type="domain" description="Glycosyltransferase family 28 N-terminal" evidence="11">
    <location>
        <begin position="1"/>
        <end position="126"/>
    </location>
</feature>
<feature type="binding site" evidence="10">
    <location>
        <position position="109"/>
    </location>
    <ligand>
        <name>UDP-N-acetyl-alpha-D-glucosamine</name>
        <dbReference type="ChEBI" id="CHEBI:57705"/>
    </ligand>
</feature>
<keyword evidence="8 10" id="KW-0131">Cell cycle</keyword>
<comment type="caution">
    <text evidence="10">Lacks conserved residue(s) required for the propagation of feature annotation.</text>
</comment>
<dbReference type="AlphaFoldDB" id="A0A840SQD7"/>
<feature type="domain" description="Glycosyl transferase family 28 C-terminal" evidence="12">
    <location>
        <begin position="170"/>
        <end position="324"/>
    </location>
</feature>
<dbReference type="EC" id="2.4.1.227" evidence="10"/>
<evidence type="ECO:0000256" key="4">
    <source>
        <dbReference type="ARBA" id="ARBA00022679"/>
    </source>
</evidence>
<evidence type="ECO:0000256" key="10">
    <source>
        <dbReference type="HAMAP-Rule" id="MF_00033"/>
    </source>
</evidence>
<evidence type="ECO:0000256" key="1">
    <source>
        <dbReference type="ARBA" id="ARBA00022475"/>
    </source>
</evidence>
<reference evidence="13 14" key="1">
    <citation type="submission" date="2020-08" db="EMBL/GenBank/DDBJ databases">
        <title>Genomic Encyclopedia of Type Strains, Phase IV (KMG-IV): sequencing the most valuable type-strain genomes for metagenomic binning, comparative biology and taxonomic classification.</title>
        <authorList>
            <person name="Goeker M."/>
        </authorList>
    </citation>
    <scope>NUCLEOTIDE SEQUENCE [LARGE SCALE GENOMIC DNA]</scope>
    <source>
        <strain evidence="13 14">DSM 101730</strain>
    </source>
</reference>
<evidence type="ECO:0000256" key="3">
    <source>
        <dbReference type="ARBA" id="ARBA00022676"/>
    </source>
</evidence>
<dbReference type="InterPro" id="IPR007235">
    <property type="entry name" value="Glyco_trans_28_C"/>
</dbReference>
<gene>
    <name evidence="10" type="primary">murG</name>
    <name evidence="13" type="ORF">HNP73_001393</name>
</gene>
<dbReference type="GO" id="GO:0051301">
    <property type="term" value="P:cell division"/>
    <property type="evidence" value="ECO:0007669"/>
    <property type="project" value="UniProtKB-KW"/>
</dbReference>
<feature type="binding site" evidence="10">
    <location>
        <position position="277"/>
    </location>
    <ligand>
        <name>UDP-N-acetyl-alpha-D-glucosamine</name>
        <dbReference type="ChEBI" id="CHEBI:57705"/>
    </ligand>
</feature>
<evidence type="ECO:0000256" key="2">
    <source>
        <dbReference type="ARBA" id="ARBA00022618"/>
    </source>
</evidence>
<comment type="caution">
    <text evidence="13">The sequence shown here is derived from an EMBL/GenBank/DDBJ whole genome shotgun (WGS) entry which is preliminary data.</text>
</comment>
<evidence type="ECO:0000313" key="14">
    <source>
        <dbReference type="Proteomes" id="UP000549457"/>
    </source>
</evidence>
<comment type="pathway">
    <text evidence="10">Cell wall biogenesis; peptidoglycan biosynthesis.</text>
</comment>
<dbReference type="Pfam" id="PF04101">
    <property type="entry name" value="Glyco_tran_28_C"/>
    <property type="match status" value="1"/>
</dbReference>
<dbReference type="PANTHER" id="PTHR21015">
    <property type="entry name" value="UDP-N-ACETYLGLUCOSAMINE--N-ACETYLMURAMYL-(PENTAPEPTIDE) PYROPHOSPHORYL-UNDECAPRENOL N-ACETYLGLUCOSAMINE TRANSFERASE 1"/>
    <property type="match status" value="1"/>
</dbReference>
<evidence type="ECO:0000256" key="5">
    <source>
        <dbReference type="ARBA" id="ARBA00022960"/>
    </source>
</evidence>
<keyword evidence="2 10" id="KW-0132">Cell division</keyword>
<dbReference type="Gene3D" id="3.40.50.2000">
    <property type="entry name" value="Glycogen Phosphorylase B"/>
    <property type="match status" value="2"/>
</dbReference>
<keyword evidence="4 10" id="KW-0808">Transferase</keyword>
<keyword evidence="5 10" id="KW-0133">Cell shape</keyword>
<comment type="catalytic activity">
    <reaction evidence="10">
        <text>di-trans,octa-cis-undecaprenyl diphospho-N-acetyl-alpha-D-muramoyl-L-alanyl-D-glutamyl-meso-2,6-diaminopimeloyl-D-alanyl-D-alanine + UDP-N-acetyl-alpha-D-glucosamine = di-trans,octa-cis-undecaprenyl diphospho-[N-acetyl-alpha-D-glucosaminyl-(1-&gt;4)]-N-acetyl-alpha-D-muramoyl-L-alanyl-D-glutamyl-meso-2,6-diaminopimeloyl-D-alanyl-D-alanine + UDP + H(+)</text>
        <dbReference type="Rhea" id="RHEA:31227"/>
        <dbReference type="ChEBI" id="CHEBI:15378"/>
        <dbReference type="ChEBI" id="CHEBI:57705"/>
        <dbReference type="ChEBI" id="CHEBI:58223"/>
        <dbReference type="ChEBI" id="CHEBI:61387"/>
        <dbReference type="ChEBI" id="CHEBI:61388"/>
        <dbReference type="EC" id="2.4.1.227"/>
    </reaction>
</comment>
<dbReference type="GO" id="GO:0008360">
    <property type="term" value="P:regulation of cell shape"/>
    <property type="evidence" value="ECO:0007669"/>
    <property type="project" value="UniProtKB-KW"/>
</dbReference>
<comment type="subcellular location">
    <subcellularLocation>
        <location evidence="10">Cell membrane</location>
        <topology evidence="10">Peripheral membrane protein</topology>
        <orientation evidence="10">Cytoplasmic side</orientation>
    </subcellularLocation>
</comment>
<comment type="function">
    <text evidence="10">Cell wall formation. Catalyzes the transfer of a GlcNAc subunit on undecaprenyl-pyrophosphoryl-MurNAc-pentapeptide (lipid intermediate I) to form undecaprenyl-pyrophosphoryl-MurNAc-(pentapeptide)GlcNAc (lipid intermediate II).</text>
</comment>
<dbReference type="CDD" id="cd03785">
    <property type="entry name" value="GT28_MurG"/>
    <property type="match status" value="1"/>
</dbReference>
<evidence type="ECO:0000259" key="11">
    <source>
        <dbReference type="Pfam" id="PF03033"/>
    </source>
</evidence>
<dbReference type="GO" id="GO:0005975">
    <property type="term" value="P:carbohydrate metabolic process"/>
    <property type="evidence" value="ECO:0007669"/>
    <property type="project" value="InterPro"/>
</dbReference>
<evidence type="ECO:0000259" key="12">
    <source>
        <dbReference type="Pfam" id="PF04101"/>
    </source>
</evidence>
<evidence type="ECO:0000256" key="8">
    <source>
        <dbReference type="ARBA" id="ARBA00023306"/>
    </source>
</evidence>
<dbReference type="UniPathway" id="UPA00219"/>
<keyword evidence="14" id="KW-1185">Reference proteome</keyword>
<dbReference type="PANTHER" id="PTHR21015:SF22">
    <property type="entry name" value="GLYCOSYLTRANSFERASE"/>
    <property type="match status" value="1"/>
</dbReference>
<dbReference type="Proteomes" id="UP000549457">
    <property type="component" value="Unassembled WGS sequence"/>
</dbReference>
<dbReference type="GO" id="GO:0071555">
    <property type="term" value="P:cell wall organization"/>
    <property type="evidence" value="ECO:0007669"/>
    <property type="project" value="UniProtKB-KW"/>
</dbReference>
<keyword evidence="3 10" id="KW-0328">Glycosyltransferase</keyword>
<keyword evidence="6 10" id="KW-0573">Peptidoglycan synthesis</keyword>
<evidence type="ECO:0000256" key="9">
    <source>
        <dbReference type="ARBA" id="ARBA00023316"/>
    </source>
</evidence>
<accession>A0A840SQD7</accession>
<comment type="similarity">
    <text evidence="10">Belongs to the glycosyltransferase 28 family. MurG subfamily.</text>
</comment>
<name>A0A840SQD7_9RHOB</name>
<dbReference type="SUPFAM" id="SSF53756">
    <property type="entry name" value="UDP-Glycosyltransferase/glycogen phosphorylase"/>
    <property type="match status" value="1"/>
</dbReference>
<dbReference type="Pfam" id="PF03033">
    <property type="entry name" value="Glyco_transf_28"/>
    <property type="match status" value="1"/>
</dbReference>
<dbReference type="InterPro" id="IPR004276">
    <property type="entry name" value="GlycoTrans_28_N"/>
</dbReference>
<sequence>MFPAQALAEEMLRRGWRVTLATDARGARYAGGFPAEVERQATPAATFAQGSIWTRVTAPFAIAAGAVATILAMRRDRPAVVAGFGGYPALPAMIAARALKLPCLIHEQNGVLGRVNRAFAAKVDVVACGTWPTPVPAGATAVPIGNPVRAAVLAEAGAAYPVPGDGPVGLLVIGGSQGAGLFGRVVPAALALLPEELRSRIRLSQQVRPEDMDRVRAVYDDMGISAELRGFFEDVPERLAAAGLVVSRAGASSIADITVIGRPAVLIPYAAAMDDHQAANAAGLVAAGGAFMLREAELTAEGLAGHIAAILGDPQGAAAMAAAALSVGRPGATTDLAALVEELAGKGRET</sequence>
<dbReference type="EMBL" id="JACHFM010000001">
    <property type="protein sequence ID" value="MBB5221472.1"/>
    <property type="molecule type" value="Genomic_DNA"/>
</dbReference>
<keyword evidence="7 10" id="KW-0472">Membrane</keyword>
<evidence type="ECO:0000256" key="7">
    <source>
        <dbReference type="ARBA" id="ARBA00023136"/>
    </source>
</evidence>